<name>A0ABV0WKQ9_9TELE</name>
<dbReference type="Proteomes" id="UP001444071">
    <property type="component" value="Unassembled WGS sequence"/>
</dbReference>
<evidence type="ECO:0000256" key="1">
    <source>
        <dbReference type="SAM" id="MobiDB-lite"/>
    </source>
</evidence>
<comment type="caution">
    <text evidence="2">The sequence shown here is derived from an EMBL/GenBank/DDBJ whole genome shotgun (WGS) entry which is preliminary data.</text>
</comment>
<evidence type="ECO:0000313" key="3">
    <source>
        <dbReference type="Proteomes" id="UP001444071"/>
    </source>
</evidence>
<evidence type="ECO:0000313" key="2">
    <source>
        <dbReference type="EMBL" id="MEQ2269986.1"/>
    </source>
</evidence>
<dbReference type="EMBL" id="JAHRIM010054198">
    <property type="protein sequence ID" value="MEQ2269986.1"/>
    <property type="molecule type" value="Genomic_DNA"/>
</dbReference>
<proteinExistence type="predicted"/>
<protein>
    <submittedName>
        <fullName evidence="2">Uncharacterized protein</fullName>
    </submittedName>
</protein>
<organism evidence="2 3">
    <name type="scientific">Xenotaenia resolanae</name>
    <dbReference type="NCBI Taxonomy" id="208358"/>
    <lineage>
        <taxon>Eukaryota</taxon>
        <taxon>Metazoa</taxon>
        <taxon>Chordata</taxon>
        <taxon>Craniata</taxon>
        <taxon>Vertebrata</taxon>
        <taxon>Euteleostomi</taxon>
        <taxon>Actinopterygii</taxon>
        <taxon>Neopterygii</taxon>
        <taxon>Teleostei</taxon>
        <taxon>Neoteleostei</taxon>
        <taxon>Acanthomorphata</taxon>
        <taxon>Ovalentaria</taxon>
        <taxon>Atherinomorphae</taxon>
        <taxon>Cyprinodontiformes</taxon>
        <taxon>Goodeidae</taxon>
        <taxon>Xenotaenia</taxon>
    </lineage>
</organism>
<sequence length="103" mass="12193">MFKPFSIQKELSSKSSLNKNPVQPPHQRRVTFCRSIWFPLITCKRLLIERSELLLLAVNQSYSLRVFIQKKETEVNKDSSSKHLFPWKHEVPFYLTLSAQILF</sequence>
<keyword evidence="3" id="KW-1185">Reference proteome</keyword>
<gene>
    <name evidence="2" type="ORF">XENORESO_013299</name>
</gene>
<feature type="region of interest" description="Disordered" evidence="1">
    <location>
        <begin position="1"/>
        <end position="25"/>
    </location>
</feature>
<accession>A0ABV0WKQ9</accession>
<reference evidence="2 3" key="1">
    <citation type="submission" date="2021-06" db="EMBL/GenBank/DDBJ databases">
        <authorList>
            <person name="Palmer J.M."/>
        </authorList>
    </citation>
    <scope>NUCLEOTIDE SEQUENCE [LARGE SCALE GENOMIC DNA]</scope>
    <source>
        <strain evidence="2 3">XR_2019</strain>
        <tissue evidence="2">Muscle</tissue>
    </source>
</reference>